<dbReference type="GO" id="GO:0050982">
    <property type="term" value="P:detection of mechanical stimulus"/>
    <property type="evidence" value="ECO:0007669"/>
    <property type="project" value="TreeGrafter"/>
</dbReference>
<evidence type="ECO:0000256" key="6">
    <source>
        <dbReference type="ARBA" id="ARBA00023136"/>
    </source>
</evidence>
<name>A0AAV5KJL2_9ROSI</name>
<evidence type="ECO:0000313" key="11">
    <source>
        <dbReference type="EMBL" id="GKV24787.1"/>
    </source>
</evidence>
<evidence type="ECO:0000313" key="12">
    <source>
        <dbReference type="Proteomes" id="UP001054252"/>
    </source>
</evidence>
<dbReference type="PANTHER" id="PTHR31618:SF7">
    <property type="entry name" value="MECHANOSENSITIVE ION CHANNEL PROTEIN"/>
    <property type="match status" value="1"/>
</dbReference>
<dbReference type="GO" id="GO:0008381">
    <property type="term" value="F:mechanosensitive monoatomic ion channel activity"/>
    <property type="evidence" value="ECO:0007669"/>
    <property type="project" value="TreeGrafter"/>
</dbReference>
<protein>
    <recommendedName>
        <fullName evidence="10">Mechanosensitive ion channel MscS domain-containing protein</fullName>
    </recommendedName>
</protein>
<keyword evidence="5" id="KW-0406">Ion transport</keyword>
<feature type="transmembrane region" description="Helical" evidence="9">
    <location>
        <begin position="130"/>
        <end position="147"/>
    </location>
</feature>
<evidence type="ECO:0000256" key="9">
    <source>
        <dbReference type="SAM" id="Phobius"/>
    </source>
</evidence>
<evidence type="ECO:0000256" key="8">
    <source>
        <dbReference type="SAM" id="MobiDB-lite"/>
    </source>
</evidence>
<feature type="compositionally biased region" description="Basic and acidic residues" evidence="8">
    <location>
        <begin position="569"/>
        <end position="594"/>
    </location>
</feature>
<sequence length="614" mass="71273">MDTGESTRARSRTDIVNITELEGGSGTSHSNRDNRKIWVKLMIIFIEVVLFVLFLGGLIASYIRSKNHEIWGLELWKWCVLVLVIVGGRCIMKLMMDYFLMYLIKKIFFLLRCKSSKVKRSKLDSNVQKFIMRSLATCVIGGFLWVLKKLLVNILTPPFQAKRLFDRFRESLIDQYILEVFSLKDSSVDEVVSVVNIWIKQNNLPAYECMTNGSVKVINWLKKIEPDEISAWAMKKLMELIGSTPLSSITQGLETLPEKENNMTNIFEQTEDVATQIFGSKERNVIKDLKLFKEEARDVEQHINGVEEMAGEEEIMLKRQRVRKWLANAIIERRSLVQSLEDSKRLRKELNKIVSGTVLILVFIIWLILLKILTTGALVVIITQFAALTFIFGDTLKSVFQGIIFVSVMHPFDIGDCCLIKGEEMVVQRINLLSTVFRKNVKDKIVYPNSVLTTLHIKNLYKGDRHLIEDSFEITIDSSTPPDRIDVLKKEIQRLLWNEEKYGEKWLKTYVFNLKEIKNRKLKIFFSVFYRKTELLSDWEMINSRRNILVRNLKMILENENEINGQENEEGKGKNKVDDGQTKEEKDKNRDGGRKTGKMKIKYYDILPKVVDAE</sequence>
<proteinExistence type="inferred from homology"/>
<evidence type="ECO:0000256" key="3">
    <source>
        <dbReference type="ARBA" id="ARBA00022692"/>
    </source>
</evidence>
<evidence type="ECO:0000256" key="7">
    <source>
        <dbReference type="ARBA" id="ARBA00023303"/>
    </source>
</evidence>
<evidence type="ECO:0000259" key="10">
    <source>
        <dbReference type="Pfam" id="PF00924"/>
    </source>
</evidence>
<dbReference type="Pfam" id="PF00924">
    <property type="entry name" value="MS_channel_2nd"/>
    <property type="match status" value="1"/>
</dbReference>
<dbReference type="GO" id="GO:0006820">
    <property type="term" value="P:monoatomic anion transport"/>
    <property type="evidence" value="ECO:0007669"/>
    <property type="project" value="TreeGrafter"/>
</dbReference>
<feature type="transmembrane region" description="Helical" evidence="9">
    <location>
        <begin position="353"/>
        <end position="370"/>
    </location>
</feature>
<comment type="similarity">
    <text evidence="2">Belongs to the MscS (TC 1.A.23) family.</text>
</comment>
<dbReference type="PANTHER" id="PTHR31618">
    <property type="entry name" value="MECHANOSENSITIVE ION CHANNEL PROTEIN 5"/>
    <property type="match status" value="1"/>
</dbReference>
<dbReference type="GO" id="GO:0005886">
    <property type="term" value="C:plasma membrane"/>
    <property type="evidence" value="ECO:0007669"/>
    <property type="project" value="TreeGrafter"/>
</dbReference>
<feature type="transmembrane region" description="Helical" evidence="9">
    <location>
        <begin position="75"/>
        <end position="96"/>
    </location>
</feature>
<organism evidence="11 12">
    <name type="scientific">Rubroshorea leprosula</name>
    <dbReference type="NCBI Taxonomy" id="152421"/>
    <lineage>
        <taxon>Eukaryota</taxon>
        <taxon>Viridiplantae</taxon>
        <taxon>Streptophyta</taxon>
        <taxon>Embryophyta</taxon>
        <taxon>Tracheophyta</taxon>
        <taxon>Spermatophyta</taxon>
        <taxon>Magnoliopsida</taxon>
        <taxon>eudicotyledons</taxon>
        <taxon>Gunneridae</taxon>
        <taxon>Pentapetalae</taxon>
        <taxon>rosids</taxon>
        <taxon>malvids</taxon>
        <taxon>Malvales</taxon>
        <taxon>Dipterocarpaceae</taxon>
        <taxon>Rubroshorea</taxon>
    </lineage>
</organism>
<comment type="caution">
    <text evidence="11">The sequence shown here is derived from an EMBL/GenBank/DDBJ whole genome shotgun (WGS) entry which is preliminary data.</text>
</comment>
<keyword evidence="3 9" id="KW-0812">Transmembrane</keyword>
<evidence type="ECO:0000256" key="5">
    <source>
        <dbReference type="ARBA" id="ARBA00023065"/>
    </source>
</evidence>
<gene>
    <name evidence="11" type="ORF">SLEP1_g34356</name>
</gene>
<keyword evidence="5" id="KW-0813">Transport</keyword>
<comment type="subcellular location">
    <subcellularLocation>
        <location evidence="1">Membrane</location>
        <topology evidence="1">Multi-pass membrane protein</topology>
    </subcellularLocation>
</comment>
<dbReference type="EMBL" id="BPVZ01000066">
    <property type="protein sequence ID" value="GKV24787.1"/>
    <property type="molecule type" value="Genomic_DNA"/>
</dbReference>
<keyword evidence="12" id="KW-1185">Reference proteome</keyword>
<keyword evidence="6 9" id="KW-0472">Membrane</keyword>
<feature type="region of interest" description="Disordered" evidence="8">
    <location>
        <begin position="564"/>
        <end position="596"/>
    </location>
</feature>
<dbReference type="AlphaFoldDB" id="A0AAV5KJL2"/>
<dbReference type="InterPro" id="IPR006685">
    <property type="entry name" value="MscS_channel_2nd"/>
</dbReference>
<dbReference type="InterPro" id="IPR010920">
    <property type="entry name" value="LSM_dom_sf"/>
</dbReference>
<evidence type="ECO:0000256" key="2">
    <source>
        <dbReference type="ARBA" id="ARBA00008017"/>
    </source>
</evidence>
<accession>A0AAV5KJL2</accession>
<evidence type="ECO:0000256" key="4">
    <source>
        <dbReference type="ARBA" id="ARBA00022989"/>
    </source>
</evidence>
<dbReference type="InterPro" id="IPR023408">
    <property type="entry name" value="MscS_beta-dom_sf"/>
</dbReference>
<reference evidence="11 12" key="1">
    <citation type="journal article" date="2021" name="Commun. Biol.">
        <title>The genome of Shorea leprosula (Dipterocarpaceae) highlights the ecological relevance of drought in aseasonal tropical rainforests.</title>
        <authorList>
            <person name="Ng K.K.S."/>
            <person name="Kobayashi M.J."/>
            <person name="Fawcett J.A."/>
            <person name="Hatakeyama M."/>
            <person name="Paape T."/>
            <person name="Ng C.H."/>
            <person name="Ang C.C."/>
            <person name="Tnah L.H."/>
            <person name="Lee C.T."/>
            <person name="Nishiyama T."/>
            <person name="Sese J."/>
            <person name="O'Brien M.J."/>
            <person name="Copetti D."/>
            <person name="Mohd Noor M.I."/>
            <person name="Ong R.C."/>
            <person name="Putra M."/>
            <person name="Sireger I.Z."/>
            <person name="Indrioko S."/>
            <person name="Kosugi Y."/>
            <person name="Izuno A."/>
            <person name="Isagi Y."/>
            <person name="Lee S.L."/>
            <person name="Shimizu K.K."/>
        </authorList>
    </citation>
    <scope>NUCLEOTIDE SEQUENCE [LARGE SCALE GENOMIC DNA]</scope>
    <source>
        <strain evidence="11">214</strain>
    </source>
</reference>
<dbReference type="Proteomes" id="UP001054252">
    <property type="component" value="Unassembled WGS sequence"/>
</dbReference>
<dbReference type="Gene3D" id="2.30.30.60">
    <property type="match status" value="1"/>
</dbReference>
<evidence type="ECO:0000256" key="1">
    <source>
        <dbReference type="ARBA" id="ARBA00004141"/>
    </source>
</evidence>
<feature type="transmembrane region" description="Helical" evidence="9">
    <location>
        <begin position="376"/>
        <end position="393"/>
    </location>
</feature>
<feature type="domain" description="Mechanosensitive ion channel MscS" evidence="10">
    <location>
        <begin position="394"/>
        <end position="460"/>
    </location>
</feature>
<dbReference type="InterPro" id="IPR016688">
    <property type="entry name" value="MscS-like_plants/fungi"/>
</dbReference>
<keyword evidence="7" id="KW-0407">Ion channel</keyword>
<dbReference type="SUPFAM" id="SSF50182">
    <property type="entry name" value="Sm-like ribonucleoproteins"/>
    <property type="match status" value="1"/>
</dbReference>
<feature type="transmembrane region" description="Helical" evidence="9">
    <location>
        <begin position="37"/>
        <end position="63"/>
    </location>
</feature>
<keyword evidence="4 9" id="KW-1133">Transmembrane helix</keyword>